<keyword evidence="2" id="KW-0472">Membrane</keyword>
<reference evidence="3" key="1">
    <citation type="submission" date="2017-08" db="EMBL/GenBank/DDBJ databases">
        <authorList>
            <person name="Polle J.E."/>
            <person name="Barry K."/>
            <person name="Cushman J."/>
            <person name="Schmutz J."/>
            <person name="Tran D."/>
            <person name="Hathwaick L.T."/>
            <person name="Yim W.C."/>
            <person name="Jenkins J."/>
            <person name="Mckie-Krisberg Z.M."/>
            <person name="Prochnik S."/>
            <person name="Lindquist E."/>
            <person name="Dockter R.B."/>
            <person name="Adam C."/>
            <person name="Molina H."/>
            <person name="Bunkerborg J."/>
            <person name="Jin E."/>
            <person name="Buchheim M."/>
            <person name="Magnuson J."/>
        </authorList>
    </citation>
    <scope>NUCLEOTIDE SEQUENCE</scope>
    <source>
        <strain evidence="3">CCAP 19/18</strain>
    </source>
</reference>
<dbReference type="EMBL" id="MU069460">
    <property type="protein sequence ID" value="KAF5842536.1"/>
    <property type="molecule type" value="Genomic_DNA"/>
</dbReference>
<feature type="transmembrane region" description="Helical" evidence="2">
    <location>
        <begin position="9"/>
        <end position="30"/>
    </location>
</feature>
<comment type="caution">
    <text evidence="3">The sequence shown here is derived from an EMBL/GenBank/DDBJ whole genome shotgun (WGS) entry which is preliminary data.</text>
</comment>
<evidence type="ECO:0000256" key="2">
    <source>
        <dbReference type="SAM" id="Phobius"/>
    </source>
</evidence>
<protein>
    <submittedName>
        <fullName evidence="3">Uncharacterized protein</fullName>
    </submittedName>
</protein>
<feature type="region of interest" description="Disordered" evidence="1">
    <location>
        <begin position="33"/>
        <end position="58"/>
    </location>
</feature>
<keyword evidence="2" id="KW-0812">Transmembrane</keyword>
<sequence>MARFGSEYIIGPLVAVLSLFSGASVMHNIMKPDLTLPVGPAAEERKQHQDQQPQEPKK</sequence>
<evidence type="ECO:0000313" key="3">
    <source>
        <dbReference type="EMBL" id="KAF5842536.1"/>
    </source>
</evidence>
<evidence type="ECO:0000256" key="1">
    <source>
        <dbReference type="SAM" id="MobiDB-lite"/>
    </source>
</evidence>
<feature type="compositionally biased region" description="Basic and acidic residues" evidence="1">
    <location>
        <begin position="42"/>
        <end position="58"/>
    </location>
</feature>
<name>A0ABQ7H6P9_DUNSA</name>
<accession>A0ABQ7H6P9</accession>
<evidence type="ECO:0000313" key="4">
    <source>
        <dbReference type="Proteomes" id="UP000815325"/>
    </source>
</evidence>
<proteinExistence type="predicted"/>
<dbReference type="InterPro" id="IPR027858">
    <property type="entry name" value="BRAWNIN"/>
</dbReference>
<keyword evidence="2" id="KW-1133">Transmembrane helix</keyword>
<gene>
    <name evidence="3" type="ORF">DUNSADRAFT_6780</name>
</gene>
<keyword evidence="4" id="KW-1185">Reference proteome</keyword>
<dbReference type="Pfam" id="PF14990">
    <property type="entry name" value="DUF4516"/>
    <property type="match status" value="1"/>
</dbReference>
<organism evidence="3 4">
    <name type="scientific">Dunaliella salina</name>
    <name type="common">Green alga</name>
    <name type="synonym">Protococcus salinus</name>
    <dbReference type="NCBI Taxonomy" id="3046"/>
    <lineage>
        <taxon>Eukaryota</taxon>
        <taxon>Viridiplantae</taxon>
        <taxon>Chlorophyta</taxon>
        <taxon>core chlorophytes</taxon>
        <taxon>Chlorophyceae</taxon>
        <taxon>CS clade</taxon>
        <taxon>Chlamydomonadales</taxon>
        <taxon>Dunaliellaceae</taxon>
        <taxon>Dunaliella</taxon>
    </lineage>
</organism>
<dbReference type="Proteomes" id="UP000815325">
    <property type="component" value="Unassembled WGS sequence"/>
</dbReference>